<name>A0ACB7IQ18_PLECO</name>
<reference evidence="1 2" key="1">
    <citation type="journal article" date="2021" name="Appl. Environ. Microbiol.">
        <title>Genetic linkage and physical mapping for an oyster mushroom Pleurotus cornucopiae and QTL analysis for the trait cap color.</title>
        <authorList>
            <person name="Zhang Y."/>
            <person name="Gao W."/>
            <person name="Sonnenberg A."/>
            <person name="Chen Q."/>
            <person name="Zhang J."/>
            <person name="Huang C."/>
        </authorList>
    </citation>
    <scope>NUCLEOTIDE SEQUENCE [LARGE SCALE GENOMIC DNA]</scope>
    <source>
        <strain evidence="1">CCMSSC00406</strain>
    </source>
</reference>
<evidence type="ECO:0000313" key="2">
    <source>
        <dbReference type="Proteomes" id="UP000824881"/>
    </source>
</evidence>
<comment type="caution">
    <text evidence="1">The sequence shown here is derived from an EMBL/GenBank/DDBJ whole genome shotgun (WGS) entry which is preliminary data.</text>
</comment>
<dbReference type="Proteomes" id="UP000824881">
    <property type="component" value="Unassembled WGS sequence"/>
</dbReference>
<proteinExistence type="predicted"/>
<protein>
    <submittedName>
        <fullName evidence="1">Uncharacterized protein</fullName>
    </submittedName>
</protein>
<accession>A0ACB7IQ18</accession>
<sequence length="617" mass="68532">MAVGGAVNATGDAGYVHLIDPRRKWYNNRRLIALHAWIVLLLITSSNNGYDGSMMNGLQTLPQWKDYFHAPSGSMLGLLNAIQNIGSLAAYPFSPYLADGLGRKKTVFIGAVIMCIATVIQTAAQSVGMFIGARFLIGFGLTFGAGAAPLLVTEIAYPPYRGPLTSTYNSLWYSGAIVAAWSTFGTFKIKNTWSWRIPSALQAIPAVLQVFLVLFGPESPRWLISKGKDELALNTLAYYHADGNRDDPLVQYEFHEIKNAIDFDRTVAANVGWKALIATPGNRRRMRIIVALAFFSQWSGNGPRPFRPSPPYFSKGKDELALNTLAYYHADGNMDDPLVQYEFHEIKNAIDFDRTVAANVGWKALIATPGNRRRMRIIVALAFFSQWSGNGLVSYYLNKVFDSIGITDPTTQLLINGILQIWNLGWALLAAALCDRLGRRLLFLTSGVGMLIFFTMQTVCSAEFAIHESPAAAHAVIAFIFLFYASYDLAFTPLIVSYTVEILPFPLRAKGFTVFNFAISLSLIFNQYVNPVALDAILWKYYVVYCCWLLFELIFLYFFVIETKNRTLEETAALFDGESAAQHLHTGAVADLSPSTEKDEKSSGSLHEHVDIPTTHY</sequence>
<evidence type="ECO:0000313" key="1">
    <source>
        <dbReference type="EMBL" id="KAG9220357.1"/>
    </source>
</evidence>
<dbReference type="EMBL" id="WQMT02000007">
    <property type="protein sequence ID" value="KAG9220357.1"/>
    <property type="molecule type" value="Genomic_DNA"/>
</dbReference>
<organism evidence="1 2">
    <name type="scientific">Pleurotus cornucopiae</name>
    <name type="common">Cornucopia mushroom</name>
    <dbReference type="NCBI Taxonomy" id="5321"/>
    <lineage>
        <taxon>Eukaryota</taxon>
        <taxon>Fungi</taxon>
        <taxon>Dikarya</taxon>
        <taxon>Basidiomycota</taxon>
        <taxon>Agaricomycotina</taxon>
        <taxon>Agaricomycetes</taxon>
        <taxon>Agaricomycetidae</taxon>
        <taxon>Agaricales</taxon>
        <taxon>Pleurotineae</taxon>
        <taxon>Pleurotaceae</taxon>
        <taxon>Pleurotus</taxon>
    </lineage>
</organism>
<gene>
    <name evidence="1" type="ORF">CCMSSC00406_0006622</name>
</gene>
<keyword evidence="2" id="KW-1185">Reference proteome</keyword>